<evidence type="ECO:0000256" key="4">
    <source>
        <dbReference type="ARBA" id="ARBA00023125"/>
    </source>
</evidence>
<dbReference type="AlphaFoldDB" id="A0A6J0MTT6"/>
<dbReference type="GO" id="GO:0005634">
    <property type="term" value="C:nucleus"/>
    <property type="evidence" value="ECO:0007669"/>
    <property type="project" value="UniProtKB-SubCell"/>
</dbReference>
<keyword evidence="4" id="KW-0238">DNA-binding</keyword>
<reference evidence="11" key="1">
    <citation type="submission" date="2025-08" db="UniProtKB">
        <authorList>
            <consortium name="RefSeq"/>
        </authorList>
    </citation>
    <scope>IDENTIFICATION</scope>
    <source>
        <tissue evidence="11">Leaf</tissue>
    </source>
</reference>
<dbReference type="SUPFAM" id="SSF54171">
    <property type="entry name" value="DNA-binding domain"/>
    <property type="match status" value="1"/>
</dbReference>
<evidence type="ECO:0000256" key="8">
    <source>
        <dbReference type="ARBA" id="ARBA00024343"/>
    </source>
</evidence>
<dbReference type="InterPro" id="IPR036955">
    <property type="entry name" value="AP2/ERF_dom_sf"/>
</dbReference>
<evidence type="ECO:0000256" key="6">
    <source>
        <dbReference type="ARBA" id="ARBA00023163"/>
    </source>
</evidence>
<dbReference type="RefSeq" id="XP_018475258.2">
    <property type="nucleotide sequence ID" value="XM_018619756.2"/>
</dbReference>
<evidence type="ECO:0000256" key="1">
    <source>
        <dbReference type="ARBA" id="ARBA00004123"/>
    </source>
</evidence>
<dbReference type="InterPro" id="IPR016177">
    <property type="entry name" value="DNA-bd_dom_sf"/>
</dbReference>
<evidence type="ECO:0000259" key="9">
    <source>
        <dbReference type="PROSITE" id="PS51032"/>
    </source>
</evidence>
<feature type="domain" description="AP2/ERF" evidence="9">
    <location>
        <begin position="126"/>
        <end position="183"/>
    </location>
</feature>
<dbReference type="KEGG" id="rsz:108846528"/>
<dbReference type="InterPro" id="IPR050913">
    <property type="entry name" value="AP2/ERF_ERF"/>
</dbReference>
<organism evidence="10 11">
    <name type="scientific">Raphanus sativus</name>
    <name type="common">Radish</name>
    <name type="synonym">Raphanus raphanistrum var. sativus</name>
    <dbReference type="NCBI Taxonomy" id="3726"/>
    <lineage>
        <taxon>Eukaryota</taxon>
        <taxon>Viridiplantae</taxon>
        <taxon>Streptophyta</taxon>
        <taxon>Embryophyta</taxon>
        <taxon>Tracheophyta</taxon>
        <taxon>Spermatophyta</taxon>
        <taxon>Magnoliopsida</taxon>
        <taxon>eudicotyledons</taxon>
        <taxon>Gunneridae</taxon>
        <taxon>Pentapetalae</taxon>
        <taxon>rosids</taxon>
        <taxon>malvids</taxon>
        <taxon>Brassicales</taxon>
        <taxon>Brassicaceae</taxon>
        <taxon>Brassiceae</taxon>
        <taxon>Raphanus</taxon>
    </lineage>
</organism>
<proteinExistence type="inferred from homology"/>
<dbReference type="InterPro" id="IPR001471">
    <property type="entry name" value="AP2/ERF_dom"/>
</dbReference>
<evidence type="ECO:0000313" key="11">
    <source>
        <dbReference type="RefSeq" id="XP_018475258.2"/>
    </source>
</evidence>
<dbReference type="Gene3D" id="3.30.730.10">
    <property type="entry name" value="AP2/ERF domain"/>
    <property type="match status" value="1"/>
</dbReference>
<dbReference type="Proteomes" id="UP000504610">
    <property type="component" value="Unplaced"/>
</dbReference>
<dbReference type="SMART" id="SM00380">
    <property type="entry name" value="AP2"/>
    <property type="match status" value="1"/>
</dbReference>
<evidence type="ECO:0000256" key="7">
    <source>
        <dbReference type="ARBA" id="ARBA00023242"/>
    </source>
</evidence>
<keyword evidence="3" id="KW-0805">Transcription regulation</keyword>
<comment type="similarity">
    <text evidence="8">Belongs to the AP2/ERF transcription factor family. ERF subfamily.</text>
</comment>
<dbReference type="PRINTS" id="PR00367">
    <property type="entry name" value="ETHRSPELEMNT"/>
</dbReference>
<dbReference type="PANTHER" id="PTHR31194:SF152">
    <property type="entry name" value="ETHYLENE-RESPONSIVE TRANSCRIPTION FACTOR CRF5-RELATED"/>
    <property type="match status" value="1"/>
</dbReference>
<keyword evidence="10" id="KW-1185">Reference proteome</keyword>
<keyword evidence="2" id="KW-0936">Ethylene signaling pathway</keyword>
<evidence type="ECO:0000256" key="2">
    <source>
        <dbReference type="ARBA" id="ARBA00022745"/>
    </source>
</evidence>
<name>A0A6J0MTT6_RAPSA</name>
<dbReference type="GO" id="GO:0003700">
    <property type="term" value="F:DNA-binding transcription factor activity"/>
    <property type="evidence" value="ECO:0007669"/>
    <property type="project" value="InterPro"/>
</dbReference>
<accession>A0A6J0MTT6</accession>
<dbReference type="FunFam" id="3.30.730.10:FF:000001">
    <property type="entry name" value="Ethylene-responsive transcription factor 2"/>
    <property type="match status" value="1"/>
</dbReference>
<dbReference type="Pfam" id="PF00847">
    <property type="entry name" value="AP2"/>
    <property type="match status" value="1"/>
</dbReference>
<protein>
    <submittedName>
        <fullName evidence="11">Ethylene-responsive transcription factor CRF5-like</fullName>
    </submittedName>
</protein>
<dbReference type="GO" id="GO:0009873">
    <property type="term" value="P:ethylene-activated signaling pathway"/>
    <property type="evidence" value="ECO:0007669"/>
    <property type="project" value="UniProtKB-KW"/>
</dbReference>
<evidence type="ECO:0000256" key="5">
    <source>
        <dbReference type="ARBA" id="ARBA00023159"/>
    </source>
</evidence>
<comment type="subcellular location">
    <subcellularLocation>
        <location evidence="1">Nucleus</location>
    </subcellularLocation>
</comment>
<dbReference type="OrthoDB" id="610645at2759"/>
<dbReference type="PROSITE" id="PS51032">
    <property type="entry name" value="AP2_ERF"/>
    <property type="match status" value="1"/>
</dbReference>
<dbReference type="GeneID" id="108846528"/>
<gene>
    <name evidence="11" type="primary">LOC108846528</name>
</gene>
<dbReference type="GO" id="GO:0003677">
    <property type="term" value="F:DNA binding"/>
    <property type="evidence" value="ECO:0007669"/>
    <property type="project" value="UniProtKB-KW"/>
</dbReference>
<keyword evidence="5" id="KW-0010">Activator</keyword>
<dbReference type="CDD" id="cd00018">
    <property type="entry name" value="AP2"/>
    <property type="match status" value="1"/>
</dbReference>
<dbReference type="PANTHER" id="PTHR31194">
    <property type="entry name" value="SHN SHINE , DNA BINDING / TRANSCRIPTION FACTOR"/>
    <property type="match status" value="1"/>
</dbReference>
<evidence type="ECO:0000313" key="10">
    <source>
        <dbReference type="Proteomes" id="UP000504610"/>
    </source>
</evidence>
<keyword evidence="6" id="KW-0804">Transcription</keyword>
<keyword evidence="7" id="KW-0539">Nucleus</keyword>
<evidence type="ECO:0000256" key="3">
    <source>
        <dbReference type="ARBA" id="ARBA00023015"/>
    </source>
</evidence>
<dbReference type="PROSITE" id="PS51257">
    <property type="entry name" value="PROKAR_LIPOPROTEIN"/>
    <property type="match status" value="1"/>
</dbReference>
<sequence length="320" mass="35825">MDVDSRFFSSFIQKKISLSLCFILACSYSSLVEMRSRERKVKYTVHRKTTPFNGLPKVVRITVTDPFATDSSSDEENDKFVAPTTSVKRYVEEVRFEGAAKREKTVRKATNKAAAKGDDGTVKPVKYRGVRQRPWGKYAAEIRDPSTRTRLCLGTFATAEEAAIGYDRAAIRLKGPKALTNFLTPPVIDLETVSGCESARESRSNSICSPTSVLRFDRNEETEYRTEEPVKLSLAESKDAASSSLSDPLFLSDLFGVGDCLWDSEITTDNLFIDEIQTLPNITTNTISSEYLDSFPLSVIGDLSSCSWDVDEFFKDQWLD</sequence>